<dbReference type="PANTHER" id="PTHR45773">
    <property type="entry name" value="SLIT AND NTRK-LIKE PROTEIN 4-RELATED"/>
    <property type="match status" value="1"/>
</dbReference>
<accession>A0A3P8BY83</accession>
<dbReference type="EMBL" id="UZAH01030596">
    <property type="protein sequence ID" value="VDP11084.1"/>
    <property type="molecule type" value="Genomic_DNA"/>
</dbReference>
<dbReference type="SMART" id="SM00369">
    <property type="entry name" value="LRR_TYP"/>
    <property type="match status" value="5"/>
</dbReference>
<keyword evidence="7" id="KW-0472">Membrane</keyword>
<organism evidence="9 10">
    <name type="scientific">Heligmosomoides polygyrus</name>
    <name type="common">Parasitic roundworm</name>
    <dbReference type="NCBI Taxonomy" id="6339"/>
    <lineage>
        <taxon>Eukaryota</taxon>
        <taxon>Metazoa</taxon>
        <taxon>Ecdysozoa</taxon>
        <taxon>Nematoda</taxon>
        <taxon>Chromadorea</taxon>
        <taxon>Rhabditida</taxon>
        <taxon>Rhabditina</taxon>
        <taxon>Rhabditomorpha</taxon>
        <taxon>Strongyloidea</taxon>
        <taxon>Heligmosomidae</taxon>
        <taxon>Heligmosomoides</taxon>
    </lineage>
</organism>
<dbReference type="AlphaFoldDB" id="A0A183G8S6"/>
<reference evidence="8 9" key="1">
    <citation type="submission" date="2018-11" db="EMBL/GenBank/DDBJ databases">
        <authorList>
            <consortium name="Pathogen Informatics"/>
        </authorList>
    </citation>
    <scope>NUCLEOTIDE SEQUENCE [LARGE SCALE GENOMIC DNA]</scope>
</reference>
<keyword evidence="5" id="KW-0677">Repeat</keyword>
<evidence type="ECO:0000256" key="6">
    <source>
        <dbReference type="ARBA" id="ARBA00022989"/>
    </source>
</evidence>
<dbReference type="SUPFAM" id="SSF52058">
    <property type="entry name" value="L domain-like"/>
    <property type="match status" value="1"/>
</dbReference>
<evidence type="ECO:0000313" key="8">
    <source>
        <dbReference type="EMBL" id="VDP11084.1"/>
    </source>
</evidence>
<dbReference type="Proteomes" id="UP000050761">
    <property type="component" value="Unassembled WGS sequence"/>
</dbReference>
<dbReference type="WBParaSite" id="HPBE_0001830201-mRNA-1">
    <property type="protein sequence ID" value="HPBE_0001830201-mRNA-1"/>
    <property type="gene ID" value="HPBE_0001830201"/>
</dbReference>
<comment type="subcellular location">
    <subcellularLocation>
        <location evidence="1">Membrane</location>
        <topology evidence="1">Single-pass type I membrane protein</topology>
    </subcellularLocation>
</comment>
<keyword evidence="4" id="KW-0732">Signal</keyword>
<dbReference type="InterPro" id="IPR003591">
    <property type="entry name" value="Leu-rich_rpt_typical-subtyp"/>
</dbReference>
<reference evidence="10" key="2">
    <citation type="submission" date="2019-09" db="UniProtKB">
        <authorList>
            <consortium name="WormBaseParasite"/>
        </authorList>
    </citation>
    <scope>IDENTIFICATION</scope>
</reference>
<gene>
    <name evidence="8" type="ORF">HPBE_LOCUS18301</name>
</gene>
<keyword evidence="6" id="KW-1133">Transmembrane helix</keyword>
<keyword evidence="3" id="KW-0812">Transmembrane</keyword>
<dbReference type="OrthoDB" id="676979at2759"/>
<evidence type="ECO:0000313" key="10">
    <source>
        <dbReference type="WBParaSite" id="HPBE_0001830201-mRNA-1"/>
    </source>
</evidence>
<evidence type="ECO:0000256" key="2">
    <source>
        <dbReference type="ARBA" id="ARBA00022614"/>
    </source>
</evidence>
<dbReference type="Pfam" id="PF13855">
    <property type="entry name" value="LRR_8"/>
    <property type="match status" value="2"/>
</dbReference>
<evidence type="ECO:0000256" key="3">
    <source>
        <dbReference type="ARBA" id="ARBA00022692"/>
    </source>
</evidence>
<dbReference type="InterPro" id="IPR001611">
    <property type="entry name" value="Leu-rich_rpt"/>
</dbReference>
<evidence type="ECO:0000313" key="9">
    <source>
        <dbReference type="Proteomes" id="UP000050761"/>
    </source>
</evidence>
<accession>A0A183G8S6</accession>
<dbReference type="GO" id="GO:0007409">
    <property type="term" value="P:axonogenesis"/>
    <property type="evidence" value="ECO:0007669"/>
    <property type="project" value="TreeGrafter"/>
</dbReference>
<dbReference type="Gene3D" id="3.80.10.10">
    <property type="entry name" value="Ribonuclease Inhibitor"/>
    <property type="match status" value="1"/>
</dbReference>
<dbReference type="GO" id="GO:0051965">
    <property type="term" value="P:positive regulation of synapse assembly"/>
    <property type="evidence" value="ECO:0007669"/>
    <property type="project" value="TreeGrafter"/>
</dbReference>
<dbReference type="PANTHER" id="PTHR45773:SF10">
    <property type="match status" value="1"/>
</dbReference>
<evidence type="ECO:0000256" key="1">
    <source>
        <dbReference type="ARBA" id="ARBA00004479"/>
    </source>
</evidence>
<evidence type="ECO:0000256" key="4">
    <source>
        <dbReference type="ARBA" id="ARBA00022729"/>
    </source>
</evidence>
<keyword evidence="2" id="KW-0433">Leucine-rich repeat</keyword>
<evidence type="ECO:0000256" key="5">
    <source>
        <dbReference type="ARBA" id="ARBA00022737"/>
    </source>
</evidence>
<protein>
    <submittedName>
        <fullName evidence="10">Toll-like receptor 7</fullName>
    </submittedName>
</protein>
<dbReference type="GO" id="GO:0016020">
    <property type="term" value="C:membrane"/>
    <property type="evidence" value="ECO:0007669"/>
    <property type="project" value="UniProtKB-SubCell"/>
</dbReference>
<keyword evidence="9" id="KW-1185">Reference proteome</keyword>
<evidence type="ECO:0000256" key="7">
    <source>
        <dbReference type="ARBA" id="ARBA00023136"/>
    </source>
</evidence>
<proteinExistence type="predicted"/>
<dbReference type="InterPro" id="IPR032675">
    <property type="entry name" value="LRR_dom_sf"/>
</dbReference>
<sequence length="233" mass="26599">MSFCCLNLQVIFKDEKVLSTADLDINNKSFHVERATFCDNSITSLRKVWEKSCSVIEIDFSRNKIVHIESGAFASFRALNKLHFSNNKLSQLKRDQFLGLSELHQLLLDNNKITTLGDGVFEHLTNLKRLVLDGNKIRFRKEMFDGLQTLEELSLDNCGITDLEVDAFHSIPLVAVECIQCLLKNIRVPHSISFRFLQIYQGSGTFTYPLKCESCSSPQHAEGRYLLHNCSYS</sequence>
<name>A0A183G8S6_HELPZ</name>